<keyword evidence="3 5" id="KW-0067">ATP-binding</keyword>
<dbReference type="PANTHER" id="PTHR10695">
    <property type="entry name" value="DEPHOSPHO-COA KINASE-RELATED"/>
    <property type="match status" value="1"/>
</dbReference>
<dbReference type="PROSITE" id="PS51219">
    <property type="entry name" value="DPCK"/>
    <property type="match status" value="1"/>
</dbReference>
<accession>A0A422QPP7</accession>
<evidence type="ECO:0000313" key="8">
    <source>
        <dbReference type="Proteomes" id="UP000283254"/>
    </source>
</evidence>
<dbReference type="HAMAP" id="MF_00376">
    <property type="entry name" value="Dephospho_CoA_kinase"/>
    <property type="match status" value="1"/>
</dbReference>
<comment type="similarity">
    <text evidence="1 5">Belongs to the CoaE family.</text>
</comment>
<dbReference type="Proteomes" id="UP000283254">
    <property type="component" value="Unassembled WGS sequence"/>
</dbReference>
<keyword evidence="4 5" id="KW-0173">Coenzyme A biosynthesis</keyword>
<dbReference type="PANTHER" id="PTHR10695:SF46">
    <property type="entry name" value="BIFUNCTIONAL COENZYME A SYNTHASE-RELATED"/>
    <property type="match status" value="1"/>
</dbReference>
<dbReference type="CDD" id="cd02022">
    <property type="entry name" value="DPCK"/>
    <property type="match status" value="1"/>
</dbReference>
<dbReference type="RefSeq" id="WP_123068289.1">
    <property type="nucleotide sequence ID" value="NZ_JSAB01000036.1"/>
</dbReference>
<dbReference type="PROSITE" id="PS51257">
    <property type="entry name" value="PROKAR_LIPOPROTEIN"/>
    <property type="match status" value="1"/>
</dbReference>
<evidence type="ECO:0000256" key="5">
    <source>
        <dbReference type="HAMAP-Rule" id="MF_00376"/>
    </source>
</evidence>
<dbReference type="GO" id="GO:0005737">
    <property type="term" value="C:cytoplasm"/>
    <property type="evidence" value="ECO:0007669"/>
    <property type="project" value="UniProtKB-SubCell"/>
</dbReference>
<dbReference type="InterPro" id="IPR027417">
    <property type="entry name" value="P-loop_NTPase"/>
</dbReference>
<evidence type="ECO:0000256" key="4">
    <source>
        <dbReference type="ARBA" id="ARBA00022993"/>
    </source>
</evidence>
<evidence type="ECO:0000256" key="1">
    <source>
        <dbReference type="ARBA" id="ARBA00009018"/>
    </source>
</evidence>
<organism evidence="7 8">
    <name type="scientific">Massilia aurea</name>
    <dbReference type="NCBI Taxonomy" id="373040"/>
    <lineage>
        <taxon>Bacteria</taxon>
        <taxon>Pseudomonadati</taxon>
        <taxon>Pseudomonadota</taxon>
        <taxon>Betaproteobacteria</taxon>
        <taxon>Burkholderiales</taxon>
        <taxon>Oxalobacteraceae</taxon>
        <taxon>Telluria group</taxon>
        <taxon>Massilia</taxon>
    </lineage>
</organism>
<dbReference type="GO" id="GO:0005524">
    <property type="term" value="F:ATP binding"/>
    <property type="evidence" value="ECO:0007669"/>
    <property type="project" value="UniProtKB-UniRule"/>
</dbReference>
<dbReference type="NCBIfam" id="TIGR00152">
    <property type="entry name" value="dephospho-CoA kinase"/>
    <property type="match status" value="1"/>
</dbReference>
<comment type="catalytic activity">
    <reaction evidence="5">
        <text>3'-dephospho-CoA + ATP = ADP + CoA + H(+)</text>
        <dbReference type="Rhea" id="RHEA:18245"/>
        <dbReference type="ChEBI" id="CHEBI:15378"/>
        <dbReference type="ChEBI" id="CHEBI:30616"/>
        <dbReference type="ChEBI" id="CHEBI:57287"/>
        <dbReference type="ChEBI" id="CHEBI:57328"/>
        <dbReference type="ChEBI" id="CHEBI:456216"/>
        <dbReference type="EC" id="2.7.1.24"/>
    </reaction>
</comment>
<dbReference type="AlphaFoldDB" id="A0A422QPP7"/>
<evidence type="ECO:0000256" key="6">
    <source>
        <dbReference type="NCBIfam" id="TIGR00152"/>
    </source>
</evidence>
<comment type="pathway">
    <text evidence="5">Cofactor biosynthesis; coenzyme A biosynthesis; CoA from (R)-pantothenate: step 5/5.</text>
</comment>
<dbReference type="Pfam" id="PF01121">
    <property type="entry name" value="CoaE"/>
    <property type="match status" value="1"/>
</dbReference>
<evidence type="ECO:0000313" key="7">
    <source>
        <dbReference type="EMBL" id="RNF31977.1"/>
    </source>
</evidence>
<dbReference type="SUPFAM" id="SSF52540">
    <property type="entry name" value="P-loop containing nucleoside triphosphate hydrolases"/>
    <property type="match status" value="1"/>
</dbReference>
<evidence type="ECO:0000256" key="2">
    <source>
        <dbReference type="ARBA" id="ARBA00022741"/>
    </source>
</evidence>
<gene>
    <name evidence="5" type="primary">coaE</name>
    <name evidence="7" type="ORF">NM04_04190</name>
</gene>
<keyword evidence="5" id="KW-0808">Transferase</keyword>
<sequence length="205" mass="21435">MNTARGAAFSVGLTGGIGCGKSTVAELFASLGATIVDTDAIAHSLTAPLGAAMPAILAEFGPDFATPDGALDRARMRSLVFADAGARGRLEAILHPRIRDATAAAAAIATGPYVVYAVPLLIESGTWAERVSRVLAVDCSEDTQVARVMQRSGLSADQVRAIMATQVTRAQRLAAADDVIDNDDGLEALFPQVKRLHERYLALSM</sequence>
<proteinExistence type="inferred from homology"/>
<name>A0A422QPP7_9BURK</name>
<dbReference type="UniPathway" id="UPA00241">
    <property type="reaction ID" value="UER00356"/>
</dbReference>
<comment type="caution">
    <text evidence="7">The sequence shown here is derived from an EMBL/GenBank/DDBJ whole genome shotgun (WGS) entry which is preliminary data.</text>
</comment>
<dbReference type="EC" id="2.7.1.24" evidence="5 6"/>
<feature type="binding site" evidence="5">
    <location>
        <begin position="18"/>
        <end position="23"/>
    </location>
    <ligand>
        <name>ATP</name>
        <dbReference type="ChEBI" id="CHEBI:30616"/>
    </ligand>
</feature>
<dbReference type="EMBL" id="JSAB01000036">
    <property type="protein sequence ID" value="RNF31977.1"/>
    <property type="molecule type" value="Genomic_DNA"/>
</dbReference>
<keyword evidence="2 5" id="KW-0547">Nucleotide-binding</keyword>
<dbReference type="Gene3D" id="3.40.50.300">
    <property type="entry name" value="P-loop containing nucleotide triphosphate hydrolases"/>
    <property type="match status" value="1"/>
</dbReference>
<comment type="subcellular location">
    <subcellularLocation>
        <location evidence="5">Cytoplasm</location>
    </subcellularLocation>
</comment>
<dbReference type="InterPro" id="IPR001977">
    <property type="entry name" value="Depp_CoAkinase"/>
</dbReference>
<keyword evidence="5 7" id="KW-0418">Kinase</keyword>
<dbReference type="GO" id="GO:0015937">
    <property type="term" value="P:coenzyme A biosynthetic process"/>
    <property type="evidence" value="ECO:0007669"/>
    <property type="project" value="UniProtKB-UniRule"/>
</dbReference>
<protein>
    <recommendedName>
        <fullName evidence="5 6">Dephospho-CoA kinase</fullName>
        <ecNumber evidence="5 6">2.7.1.24</ecNumber>
    </recommendedName>
    <alternativeName>
        <fullName evidence="5">Dephosphocoenzyme A kinase</fullName>
    </alternativeName>
</protein>
<evidence type="ECO:0000256" key="3">
    <source>
        <dbReference type="ARBA" id="ARBA00022840"/>
    </source>
</evidence>
<comment type="function">
    <text evidence="5">Catalyzes the phosphorylation of the 3'-hydroxyl group of dephosphocoenzyme A to form coenzyme A.</text>
</comment>
<dbReference type="OrthoDB" id="9812943at2"/>
<keyword evidence="8" id="KW-1185">Reference proteome</keyword>
<keyword evidence="5" id="KW-0963">Cytoplasm</keyword>
<reference evidence="7" key="1">
    <citation type="submission" date="2014-10" db="EMBL/GenBank/DDBJ databases">
        <title>Massilia sp. genome.</title>
        <authorList>
            <person name="Xu B."/>
            <person name="Dai L."/>
            <person name="Huang Z."/>
        </authorList>
    </citation>
    <scope>NUCLEOTIDE SEQUENCE [LARGE SCALE GENOMIC DNA]</scope>
    <source>
        <strain evidence="7">CFS-1</strain>
    </source>
</reference>
<dbReference type="GO" id="GO:0004140">
    <property type="term" value="F:dephospho-CoA kinase activity"/>
    <property type="evidence" value="ECO:0007669"/>
    <property type="project" value="UniProtKB-UniRule"/>
</dbReference>